<sequence>MEWIQYGKTYGDLQHELAKVGETTVGVQIDLEGSEEYRASCSKGLHLIGDINEPGDVSGEEYMMIDDCIITRYRRLLTKEQLEKI</sequence>
<comment type="caution">
    <text evidence="1">The sequence shown here is derived from an EMBL/GenBank/DDBJ whole genome shotgun (WGS) entry which is preliminary data.</text>
</comment>
<organism evidence="1">
    <name type="scientific">marine sediment metagenome</name>
    <dbReference type="NCBI Taxonomy" id="412755"/>
    <lineage>
        <taxon>unclassified sequences</taxon>
        <taxon>metagenomes</taxon>
        <taxon>ecological metagenomes</taxon>
    </lineage>
</organism>
<gene>
    <name evidence="1" type="ORF">LCGC14_1850700</name>
</gene>
<dbReference type="AlphaFoldDB" id="A0A0F9GAF8"/>
<protein>
    <submittedName>
        <fullName evidence="1">Uncharacterized protein</fullName>
    </submittedName>
</protein>
<reference evidence="1" key="1">
    <citation type="journal article" date="2015" name="Nature">
        <title>Complex archaea that bridge the gap between prokaryotes and eukaryotes.</title>
        <authorList>
            <person name="Spang A."/>
            <person name="Saw J.H."/>
            <person name="Jorgensen S.L."/>
            <person name="Zaremba-Niedzwiedzka K."/>
            <person name="Martijn J."/>
            <person name="Lind A.E."/>
            <person name="van Eijk R."/>
            <person name="Schleper C."/>
            <person name="Guy L."/>
            <person name="Ettema T.J."/>
        </authorList>
    </citation>
    <scope>NUCLEOTIDE SEQUENCE</scope>
</reference>
<proteinExistence type="predicted"/>
<dbReference type="EMBL" id="LAZR01018587">
    <property type="protein sequence ID" value="KKL95829.1"/>
    <property type="molecule type" value="Genomic_DNA"/>
</dbReference>
<accession>A0A0F9GAF8</accession>
<evidence type="ECO:0000313" key="1">
    <source>
        <dbReference type="EMBL" id="KKL95829.1"/>
    </source>
</evidence>
<name>A0A0F9GAF8_9ZZZZ</name>